<dbReference type="EC" id="2.7.11.1" evidence="2"/>
<dbReference type="PROSITE" id="PS50011">
    <property type="entry name" value="PROTEIN_KINASE_DOM"/>
    <property type="match status" value="1"/>
</dbReference>
<evidence type="ECO:0000256" key="3">
    <source>
        <dbReference type="ARBA" id="ARBA00022614"/>
    </source>
</evidence>
<evidence type="ECO:0000313" key="14">
    <source>
        <dbReference type="EMBL" id="KZM94516.1"/>
    </source>
</evidence>
<dbReference type="InterPro" id="IPR001245">
    <property type="entry name" value="Ser-Thr/Tyr_kinase_cat_dom"/>
</dbReference>
<feature type="signal peptide" evidence="12">
    <location>
        <begin position="1"/>
        <end position="22"/>
    </location>
</feature>
<protein>
    <recommendedName>
        <fullName evidence="2">non-specific serine/threonine protein kinase</fullName>
        <ecNumber evidence="2">2.7.11.1</ecNumber>
    </recommendedName>
</protein>
<dbReference type="EMBL" id="LNRQ01000005">
    <property type="protein sequence ID" value="KZM94516.1"/>
    <property type="molecule type" value="Genomic_DNA"/>
</dbReference>
<evidence type="ECO:0000256" key="4">
    <source>
        <dbReference type="ARBA" id="ARBA00022692"/>
    </source>
</evidence>
<dbReference type="OMA" id="KDGDYMA"/>
<keyword evidence="8 11" id="KW-0472">Membrane</keyword>
<evidence type="ECO:0000256" key="1">
    <source>
        <dbReference type="ARBA" id="ARBA00004167"/>
    </source>
</evidence>
<feature type="transmembrane region" description="Helical" evidence="11">
    <location>
        <begin position="523"/>
        <end position="544"/>
    </location>
</feature>
<comment type="catalytic activity">
    <reaction evidence="10">
        <text>L-seryl-[protein] + ATP = O-phospho-L-seryl-[protein] + ADP + H(+)</text>
        <dbReference type="Rhea" id="RHEA:17989"/>
        <dbReference type="Rhea" id="RHEA-COMP:9863"/>
        <dbReference type="Rhea" id="RHEA-COMP:11604"/>
        <dbReference type="ChEBI" id="CHEBI:15378"/>
        <dbReference type="ChEBI" id="CHEBI:29999"/>
        <dbReference type="ChEBI" id="CHEBI:30616"/>
        <dbReference type="ChEBI" id="CHEBI:83421"/>
        <dbReference type="ChEBI" id="CHEBI:456216"/>
        <dbReference type="EC" id="2.7.11.1"/>
    </reaction>
</comment>
<gene>
    <name evidence="14" type="ORF">DCAR_017759</name>
</gene>
<evidence type="ECO:0000259" key="13">
    <source>
        <dbReference type="PROSITE" id="PS50011"/>
    </source>
</evidence>
<dbReference type="GO" id="GO:0005524">
    <property type="term" value="F:ATP binding"/>
    <property type="evidence" value="ECO:0007669"/>
    <property type="project" value="InterPro"/>
</dbReference>
<evidence type="ECO:0000256" key="6">
    <source>
        <dbReference type="ARBA" id="ARBA00022737"/>
    </source>
</evidence>
<comment type="subcellular location">
    <subcellularLocation>
        <location evidence="1">Membrane</location>
        <topology evidence="1">Single-pass membrane protein</topology>
    </subcellularLocation>
</comment>
<dbReference type="InterPro" id="IPR011009">
    <property type="entry name" value="Kinase-like_dom_sf"/>
</dbReference>
<dbReference type="Pfam" id="PF12819">
    <property type="entry name" value="Malectin_like"/>
    <property type="match status" value="1"/>
</dbReference>
<dbReference type="SUPFAM" id="SSF56112">
    <property type="entry name" value="Protein kinase-like (PK-like)"/>
    <property type="match status" value="1"/>
</dbReference>
<keyword evidence="4 11" id="KW-0812">Transmembrane</keyword>
<evidence type="ECO:0000256" key="12">
    <source>
        <dbReference type="SAM" id="SignalP"/>
    </source>
</evidence>
<dbReference type="Gene3D" id="1.10.510.10">
    <property type="entry name" value="Transferase(Phosphotransferase) domain 1"/>
    <property type="match status" value="2"/>
</dbReference>
<dbReference type="Gene3D" id="3.80.10.10">
    <property type="entry name" value="Ribonuclease Inhibitor"/>
    <property type="match status" value="1"/>
</dbReference>
<evidence type="ECO:0000256" key="10">
    <source>
        <dbReference type="ARBA" id="ARBA00048679"/>
    </source>
</evidence>
<dbReference type="PANTHER" id="PTHR45631">
    <property type="entry name" value="OS07G0107800 PROTEIN-RELATED"/>
    <property type="match status" value="1"/>
</dbReference>
<reference evidence="14" key="1">
    <citation type="journal article" date="2016" name="Nat. Genet.">
        <title>A high-quality carrot genome assembly provides new insights into carotenoid accumulation and asterid genome evolution.</title>
        <authorList>
            <person name="Iorizzo M."/>
            <person name="Ellison S."/>
            <person name="Senalik D."/>
            <person name="Zeng P."/>
            <person name="Satapoomin P."/>
            <person name="Huang J."/>
            <person name="Bowman M."/>
            <person name="Iovene M."/>
            <person name="Sanseverino W."/>
            <person name="Cavagnaro P."/>
            <person name="Yildiz M."/>
            <person name="Macko-Podgorni A."/>
            <person name="Moranska E."/>
            <person name="Grzebelus E."/>
            <person name="Grzebelus D."/>
            <person name="Ashrafi H."/>
            <person name="Zheng Z."/>
            <person name="Cheng S."/>
            <person name="Spooner D."/>
            <person name="Van Deynze A."/>
            <person name="Simon P."/>
        </authorList>
    </citation>
    <scope>NUCLEOTIDE SEQUENCE [LARGE SCALE GENOMIC DNA]</scope>
    <source>
        <tissue evidence="14">Leaf</tissue>
    </source>
</reference>
<evidence type="ECO:0000256" key="11">
    <source>
        <dbReference type="SAM" id="Phobius"/>
    </source>
</evidence>
<feature type="domain" description="Protein kinase" evidence="13">
    <location>
        <begin position="416"/>
        <end position="774"/>
    </location>
</feature>
<evidence type="ECO:0000256" key="9">
    <source>
        <dbReference type="ARBA" id="ARBA00047899"/>
    </source>
</evidence>
<evidence type="ECO:0000256" key="7">
    <source>
        <dbReference type="ARBA" id="ARBA00022989"/>
    </source>
</evidence>
<evidence type="ECO:0000256" key="5">
    <source>
        <dbReference type="ARBA" id="ARBA00022729"/>
    </source>
</evidence>
<accession>A0A161XS80</accession>
<dbReference type="InterPro" id="IPR024788">
    <property type="entry name" value="Malectin-like_Carb-bd_dom"/>
</dbReference>
<organism evidence="14">
    <name type="scientific">Daucus carota subsp. sativus</name>
    <name type="common">Carrot</name>
    <dbReference type="NCBI Taxonomy" id="79200"/>
    <lineage>
        <taxon>Eukaryota</taxon>
        <taxon>Viridiplantae</taxon>
        <taxon>Streptophyta</taxon>
        <taxon>Embryophyta</taxon>
        <taxon>Tracheophyta</taxon>
        <taxon>Spermatophyta</taxon>
        <taxon>Magnoliopsida</taxon>
        <taxon>eudicotyledons</taxon>
        <taxon>Gunneridae</taxon>
        <taxon>Pentapetalae</taxon>
        <taxon>asterids</taxon>
        <taxon>campanulids</taxon>
        <taxon>Apiales</taxon>
        <taxon>Apiaceae</taxon>
        <taxon>Apioideae</taxon>
        <taxon>Scandiceae</taxon>
        <taxon>Daucinae</taxon>
        <taxon>Daucus</taxon>
        <taxon>Daucus sect. Daucus</taxon>
    </lineage>
</organism>
<dbReference type="GO" id="GO:0016020">
    <property type="term" value="C:membrane"/>
    <property type="evidence" value="ECO:0007669"/>
    <property type="project" value="UniProtKB-SubCell"/>
</dbReference>
<comment type="caution">
    <text evidence="14">The sequence shown here is derived from an EMBL/GenBank/DDBJ whole genome shotgun (WGS) entry which is preliminary data.</text>
</comment>
<dbReference type="InterPro" id="IPR000719">
    <property type="entry name" value="Prot_kinase_dom"/>
</dbReference>
<keyword evidence="3" id="KW-0433">Leucine-rich repeat</keyword>
<evidence type="ECO:0000256" key="8">
    <source>
        <dbReference type="ARBA" id="ARBA00023136"/>
    </source>
</evidence>
<dbReference type="AlphaFoldDB" id="A0A161XS80"/>
<dbReference type="InterPro" id="IPR001611">
    <property type="entry name" value="Leu-rich_rpt"/>
</dbReference>
<dbReference type="Pfam" id="PF00560">
    <property type="entry name" value="LRR_1"/>
    <property type="match status" value="2"/>
</dbReference>
<feature type="chain" id="PRO_5007829232" description="non-specific serine/threonine protein kinase" evidence="12">
    <location>
        <begin position="23"/>
        <end position="800"/>
    </location>
</feature>
<sequence length="800" mass="89951">MRLFPVLYFVSLLLYLALEVHSQDDQSGFISIDCGIPADASYTDSATNLNYVSDSGFTDAGESKTILPYYNTSGLPQQLVALRSFPQGIRNCYTLKPVQGPSNRYLIRAWFMYGNYDSKDVLPQFDIHLGVEKWDTISFSKTTSLERKEIIHVQTSEYIYGCLVNTGLGTPFISALELRYFNTEISNLYTDDFVSLQLFGRVDFGQPLESCRYKDDRHDRIWDSIDYSNSSIVYNPEETLTELDFYVPYKVMRTAIAPDNTSNPLTITWEPLNVSDQFLIYLHLAEVQTLQSNQIREFNLYLNGNLWTPNNEPVIPTNQTSVVRSSAPELPASKHEIVMQKTERSTLPPIINALEVYSVKKFLQSQTHSQDAGSIMDIKSAYKIQIENWQGDPCVPQAYAWDGVGCSYNDYNFPRITTLNLSSSRLSGKIASSIANLTMIRSLDLSNNNLSGEVPDFLSQLIFLRILNIKGNNFIGSVPSDLLSKSKSGHLLLSMDASLGGGDTNRCTSSSCKKSSNKSTIQMASLVSAFVLIIIAVIILTLVVRNRKERIKITSLETLNRQFTYSEILRITNNLEKSVGEGGFGKAKLLMRIHHKNLTALVGYCMEDNHLGIIYEYMANGDLDGYLAGRKPYVLSWEQRIRIAIDAAEAGSHIITEVARTLGYLDPEYYASNRLTKKSDVYSFGIVLLEIITGRPARGIDDDSEHIVRWVSSRIQQGDIKVVVDSRIRETADINSVQKAVEIAMLCVSIASDNRPPMNFVATHLKECLETDFIWNETRREELIGEMSLTLESNGIDSQE</sequence>
<name>A0A161XS80_DAUCS</name>
<dbReference type="Pfam" id="PF07714">
    <property type="entry name" value="PK_Tyr_Ser-Thr"/>
    <property type="match status" value="2"/>
</dbReference>
<keyword evidence="6" id="KW-0677">Repeat</keyword>
<dbReference type="PANTHER" id="PTHR45631:SF202">
    <property type="entry name" value="SENESCENCE-INDUCED RECEPTOR-LIKE SERINE_THREONINE-PROTEIN KINASE"/>
    <property type="match status" value="1"/>
</dbReference>
<comment type="catalytic activity">
    <reaction evidence="9">
        <text>L-threonyl-[protein] + ATP = O-phospho-L-threonyl-[protein] + ADP + H(+)</text>
        <dbReference type="Rhea" id="RHEA:46608"/>
        <dbReference type="Rhea" id="RHEA-COMP:11060"/>
        <dbReference type="Rhea" id="RHEA-COMP:11605"/>
        <dbReference type="ChEBI" id="CHEBI:15378"/>
        <dbReference type="ChEBI" id="CHEBI:30013"/>
        <dbReference type="ChEBI" id="CHEBI:30616"/>
        <dbReference type="ChEBI" id="CHEBI:61977"/>
        <dbReference type="ChEBI" id="CHEBI:456216"/>
        <dbReference type="EC" id="2.7.11.1"/>
    </reaction>
</comment>
<dbReference type="FunFam" id="3.80.10.10:FF:000129">
    <property type="entry name" value="Leucine-rich repeat receptor-like kinase"/>
    <property type="match status" value="1"/>
</dbReference>
<keyword evidence="5 12" id="KW-0732">Signal</keyword>
<evidence type="ECO:0000256" key="2">
    <source>
        <dbReference type="ARBA" id="ARBA00012513"/>
    </source>
</evidence>
<keyword evidence="7 11" id="KW-1133">Transmembrane helix</keyword>
<proteinExistence type="predicted"/>
<dbReference type="GO" id="GO:0004672">
    <property type="term" value="F:protein kinase activity"/>
    <property type="evidence" value="ECO:0007669"/>
    <property type="project" value="InterPro"/>
</dbReference>
<dbReference type="SUPFAM" id="SSF52058">
    <property type="entry name" value="L domain-like"/>
    <property type="match status" value="1"/>
</dbReference>
<dbReference type="Gramene" id="KZM94516">
    <property type="protein sequence ID" value="KZM94516"/>
    <property type="gene ID" value="DCAR_017759"/>
</dbReference>
<dbReference type="InterPro" id="IPR032675">
    <property type="entry name" value="LRR_dom_sf"/>
</dbReference>